<gene>
    <name evidence="2" type="ORF">LTR84_013080</name>
</gene>
<evidence type="ECO:0000313" key="3">
    <source>
        <dbReference type="Proteomes" id="UP001358417"/>
    </source>
</evidence>
<dbReference type="RefSeq" id="XP_064707761.1">
    <property type="nucleotide sequence ID" value="XM_064856585.1"/>
</dbReference>
<dbReference type="InterPro" id="IPR001753">
    <property type="entry name" value="Enoyl-CoA_hydra/iso"/>
</dbReference>
<dbReference type="Pfam" id="PF00378">
    <property type="entry name" value="ECH_1"/>
    <property type="match status" value="1"/>
</dbReference>
<evidence type="ECO:0000256" key="1">
    <source>
        <dbReference type="ARBA" id="ARBA00005254"/>
    </source>
</evidence>
<dbReference type="PANTHER" id="PTHR43684:SF4">
    <property type="entry name" value="ENOYL-COA HYDRATASE_ISOMERASE FAMILY PROTEIN (AFU_ORTHOLOGUE AFUA_1G01890)"/>
    <property type="match status" value="1"/>
</dbReference>
<dbReference type="SUPFAM" id="SSF52096">
    <property type="entry name" value="ClpP/crotonase"/>
    <property type="match status" value="1"/>
</dbReference>
<dbReference type="PANTHER" id="PTHR43684">
    <property type="match status" value="1"/>
</dbReference>
<dbReference type="InterPro" id="IPR051053">
    <property type="entry name" value="ECH/Chromodomain_protein"/>
</dbReference>
<name>A0AAV9NGB5_9EURO</name>
<evidence type="ECO:0000313" key="2">
    <source>
        <dbReference type="EMBL" id="KAK5055330.1"/>
    </source>
</evidence>
<dbReference type="EMBL" id="JAVRRD010000009">
    <property type="protein sequence ID" value="KAK5055330.1"/>
    <property type="molecule type" value="Genomic_DNA"/>
</dbReference>
<accession>A0AAV9NGB5</accession>
<dbReference type="Gene3D" id="3.90.226.10">
    <property type="entry name" value="2-enoyl-CoA Hydratase, Chain A, domain 1"/>
    <property type="match status" value="1"/>
</dbReference>
<dbReference type="InterPro" id="IPR029045">
    <property type="entry name" value="ClpP/crotonase-like_dom_sf"/>
</dbReference>
<dbReference type="AlphaFoldDB" id="A0AAV9NGB5"/>
<comment type="similarity">
    <text evidence="1">Belongs to the enoyl-CoA hydratase/isomerase family.</text>
</comment>
<comment type="caution">
    <text evidence="2">The sequence shown here is derived from an EMBL/GenBank/DDBJ whole genome shotgun (WGS) entry which is preliminary data.</text>
</comment>
<dbReference type="Proteomes" id="UP001358417">
    <property type="component" value="Unassembled WGS sequence"/>
</dbReference>
<protein>
    <recommendedName>
        <fullName evidence="4">Enoyl-CoA hydratase</fullName>
    </recommendedName>
</protein>
<evidence type="ECO:0008006" key="4">
    <source>
        <dbReference type="Google" id="ProtNLM"/>
    </source>
</evidence>
<sequence length="326" mass="35850">MPRAPPPSLVIPESYASLPLRQITVSNVPYSSSTVTPVLVITLNRPEKLNAFTDIMREDLEQVYELVDIDPRVKAVVLTGAGKSFCAGADLEIGFPGVRDANGIVRRPKVERDVDHRDGGGRATLAIHHCSKPTIVALQGSAVGVGITLTLPACIRVAYAKAKIGFVFSQRGVVMEACSSYFLPRLVGYSRAMHLATTGGVYQADHRLFEPLFSELCSTPEATLARALEIADRLAKNTSVVSTKIMRELLYRGPDSVEEAHLLDSQMIYGLYGRKDNLEGVASFLQKRPVNFEGKMPQDAPDGYPWWKQVDIGDKPLEYNYEKSKL</sequence>
<proteinExistence type="inferred from homology"/>
<keyword evidence="3" id="KW-1185">Reference proteome</keyword>
<reference evidence="2 3" key="1">
    <citation type="submission" date="2023-08" db="EMBL/GenBank/DDBJ databases">
        <title>Black Yeasts Isolated from many extreme environments.</title>
        <authorList>
            <person name="Coleine C."/>
            <person name="Stajich J.E."/>
            <person name="Selbmann L."/>
        </authorList>
    </citation>
    <scope>NUCLEOTIDE SEQUENCE [LARGE SCALE GENOMIC DNA]</scope>
    <source>
        <strain evidence="2 3">CCFEE 5792</strain>
    </source>
</reference>
<dbReference type="GeneID" id="89981216"/>
<dbReference type="CDD" id="cd06558">
    <property type="entry name" value="crotonase-like"/>
    <property type="match status" value="1"/>
</dbReference>
<organism evidence="2 3">
    <name type="scientific">Exophiala bonariae</name>
    <dbReference type="NCBI Taxonomy" id="1690606"/>
    <lineage>
        <taxon>Eukaryota</taxon>
        <taxon>Fungi</taxon>
        <taxon>Dikarya</taxon>
        <taxon>Ascomycota</taxon>
        <taxon>Pezizomycotina</taxon>
        <taxon>Eurotiomycetes</taxon>
        <taxon>Chaetothyriomycetidae</taxon>
        <taxon>Chaetothyriales</taxon>
        <taxon>Herpotrichiellaceae</taxon>
        <taxon>Exophiala</taxon>
    </lineage>
</organism>